<dbReference type="AlphaFoldDB" id="A0A0W0TF72"/>
<evidence type="ECO:0000313" key="2">
    <source>
        <dbReference type="Proteomes" id="UP000054773"/>
    </source>
</evidence>
<sequence>MLEKFEEKDNKTKGIKTAYSNYIRLDKMIIMSRNWLKNKNTLLNSPCDPICHSIYAIAKVINANNPMSFMMPGVYFNEDYCSSDYESWEELYLKDDVFISVENLHNEKHRAYSLETLFLANKYRGYLRAILCYDDKEATEMSPLDQERFLCQLKKRYPAYYKEYQDAQPSKKELVLASMSKEKLNIILDVVEVMLVLSCHKNGLSTTFLPGGLTDSLSAYGYQFLTQVLSEHLTPEEREGLKSVWAKNIRSTSEKTVAELIESALNGSCTSTLGLYWLGLLKTLRPRLTLAIDEKFAEKIYTDLLQDKSNQWSNLPKQYFMLFLKKNAQYIVTEILNPLEMDVRSKANGHLF</sequence>
<comment type="caution">
    <text evidence="1">The sequence shown here is derived from an EMBL/GenBank/DDBJ whole genome shotgun (WGS) entry which is preliminary data.</text>
</comment>
<name>A0A0W0TF72_LEGER</name>
<gene>
    <name evidence="1" type="ORF">Lery_2359</name>
</gene>
<reference evidence="1 2" key="1">
    <citation type="submission" date="2015-11" db="EMBL/GenBank/DDBJ databases">
        <title>Genomic analysis of 38 Legionella species identifies large and diverse effector repertoires.</title>
        <authorList>
            <person name="Burstein D."/>
            <person name="Amaro F."/>
            <person name="Zusman T."/>
            <person name="Lifshitz Z."/>
            <person name="Cohen O."/>
            <person name="Gilbert J.A."/>
            <person name="Pupko T."/>
            <person name="Shuman H.A."/>
            <person name="Segal G."/>
        </authorList>
    </citation>
    <scope>NUCLEOTIDE SEQUENCE [LARGE SCALE GENOMIC DNA]</scope>
    <source>
        <strain evidence="1 2">SE-32A-C8</strain>
    </source>
</reference>
<keyword evidence="2" id="KW-1185">Reference proteome</keyword>
<proteinExistence type="predicted"/>
<dbReference type="OrthoDB" id="5650641at2"/>
<protein>
    <submittedName>
        <fullName evidence="1">Uncharacterized protein</fullName>
    </submittedName>
</protein>
<accession>A0A0W0TF72</accession>
<dbReference type="PATRIC" id="fig|448.7.peg.2478"/>
<organism evidence="1 2">
    <name type="scientific">Legionella erythra</name>
    <dbReference type="NCBI Taxonomy" id="448"/>
    <lineage>
        <taxon>Bacteria</taxon>
        <taxon>Pseudomonadati</taxon>
        <taxon>Pseudomonadota</taxon>
        <taxon>Gammaproteobacteria</taxon>
        <taxon>Legionellales</taxon>
        <taxon>Legionellaceae</taxon>
        <taxon>Legionella</taxon>
    </lineage>
</organism>
<dbReference type="EMBL" id="LNYA01000034">
    <property type="protein sequence ID" value="KTC94192.1"/>
    <property type="molecule type" value="Genomic_DNA"/>
</dbReference>
<dbReference type="Proteomes" id="UP000054773">
    <property type="component" value="Unassembled WGS sequence"/>
</dbReference>
<evidence type="ECO:0000313" key="1">
    <source>
        <dbReference type="EMBL" id="KTC94192.1"/>
    </source>
</evidence>
<dbReference type="RefSeq" id="WP_058527476.1">
    <property type="nucleotide sequence ID" value="NZ_CAAAHY010000026.1"/>
</dbReference>